<dbReference type="Proteomes" id="UP000308600">
    <property type="component" value="Unassembled WGS sequence"/>
</dbReference>
<accession>A0ACD3B7N3</accession>
<reference evidence="1 2" key="1">
    <citation type="journal article" date="2019" name="Nat. Ecol. Evol.">
        <title>Megaphylogeny resolves global patterns of mushroom evolution.</title>
        <authorList>
            <person name="Varga T."/>
            <person name="Krizsan K."/>
            <person name="Foldi C."/>
            <person name="Dima B."/>
            <person name="Sanchez-Garcia M."/>
            <person name="Sanchez-Ramirez S."/>
            <person name="Szollosi G.J."/>
            <person name="Szarkandi J.G."/>
            <person name="Papp V."/>
            <person name="Albert L."/>
            <person name="Andreopoulos W."/>
            <person name="Angelini C."/>
            <person name="Antonin V."/>
            <person name="Barry K.W."/>
            <person name="Bougher N.L."/>
            <person name="Buchanan P."/>
            <person name="Buyck B."/>
            <person name="Bense V."/>
            <person name="Catcheside P."/>
            <person name="Chovatia M."/>
            <person name="Cooper J."/>
            <person name="Damon W."/>
            <person name="Desjardin D."/>
            <person name="Finy P."/>
            <person name="Geml J."/>
            <person name="Haridas S."/>
            <person name="Hughes K."/>
            <person name="Justo A."/>
            <person name="Karasinski D."/>
            <person name="Kautmanova I."/>
            <person name="Kiss B."/>
            <person name="Kocsube S."/>
            <person name="Kotiranta H."/>
            <person name="LaButti K.M."/>
            <person name="Lechner B.E."/>
            <person name="Liimatainen K."/>
            <person name="Lipzen A."/>
            <person name="Lukacs Z."/>
            <person name="Mihaltcheva S."/>
            <person name="Morgado L.N."/>
            <person name="Niskanen T."/>
            <person name="Noordeloos M.E."/>
            <person name="Ohm R.A."/>
            <person name="Ortiz-Santana B."/>
            <person name="Ovrebo C."/>
            <person name="Racz N."/>
            <person name="Riley R."/>
            <person name="Savchenko A."/>
            <person name="Shiryaev A."/>
            <person name="Soop K."/>
            <person name="Spirin V."/>
            <person name="Szebenyi C."/>
            <person name="Tomsovsky M."/>
            <person name="Tulloss R.E."/>
            <person name="Uehling J."/>
            <person name="Grigoriev I.V."/>
            <person name="Vagvolgyi C."/>
            <person name="Papp T."/>
            <person name="Martin F.M."/>
            <person name="Miettinen O."/>
            <person name="Hibbett D.S."/>
            <person name="Nagy L.G."/>
        </authorList>
    </citation>
    <scope>NUCLEOTIDE SEQUENCE [LARGE SCALE GENOMIC DNA]</scope>
    <source>
        <strain evidence="1 2">NL-1719</strain>
    </source>
</reference>
<sequence length="75" mass="8553">MPTTISTVRFVLRGNPPLVTEANVQLAQSYRRQAREEKLPSVHSTNDKNLRHTSNRFSIADLMSSSRRFGRLPDV</sequence>
<name>A0ACD3B7N3_9AGAR</name>
<evidence type="ECO:0000313" key="1">
    <source>
        <dbReference type="EMBL" id="TFK74140.1"/>
    </source>
</evidence>
<proteinExistence type="predicted"/>
<dbReference type="EMBL" id="ML208270">
    <property type="protein sequence ID" value="TFK74140.1"/>
    <property type="molecule type" value="Genomic_DNA"/>
</dbReference>
<organism evidence="1 2">
    <name type="scientific">Pluteus cervinus</name>
    <dbReference type="NCBI Taxonomy" id="181527"/>
    <lineage>
        <taxon>Eukaryota</taxon>
        <taxon>Fungi</taxon>
        <taxon>Dikarya</taxon>
        <taxon>Basidiomycota</taxon>
        <taxon>Agaricomycotina</taxon>
        <taxon>Agaricomycetes</taxon>
        <taxon>Agaricomycetidae</taxon>
        <taxon>Agaricales</taxon>
        <taxon>Pluteineae</taxon>
        <taxon>Pluteaceae</taxon>
        <taxon>Pluteus</taxon>
    </lineage>
</organism>
<evidence type="ECO:0000313" key="2">
    <source>
        <dbReference type="Proteomes" id="UP000308600"/>
    </source>
</evidence>
<gene>
    <name evidence="1" type="ORF">BDN72DRAFT_833858</name>
</gene>
<keyword evidence="2" id="KW-1185">Reference proteome</keyword>
<protein>
    <submittedName>
        <fullName evidence="1">Uncharacterized protein</fullName>
    </submittedName>
</protein>